<dbReference type="InterPro" id="IPR037185">
    <property type="entry name" value="EmrE-like"/>
</dbReference>
<dbReference type="Proteomes" id="UP001492541">
    <property type="component" value="Chromosome"/>
</dbReference>
<proteinExistence type="predicted"/>
<dbReference type="EMBL" id="CP087714">
    <property type="protein sequence ID" value="XAT64611.1"/>
    <property type="molecule type" value="Genomic_DNA"/>
</dbReference>
<evidence type="ECO:0000256" key="3">
    <source>
        <dbReference type="ARBA" id="ARBA00022692"/>
    </source>
</evidence>
<keyword evidence="2" id="KW-1003">Cell membrane</keyword>
<evidence type="ECO:0000259" key="7">
    <source>
        <dbReference type="Pfam" id="PF00892"/>
    </source>
</evidence>
<name>A0ABZ3H5U5_GEOAI</name>
<evidence type="ECO:0000256" key="6">
    <source>
        <dbReference type="SAM" id="Phobius"/>
    </source>
</evidence>
<dbReference type="InterPro" id="IPR051258">
    <property type="entry name" value="Diverse_Substrate_Transporter"/>
</dbReference>
<protein>
    <submittedName>
        <fullName evidence="8">DMT family transporter</fullName>
    </submittedName>
</protein>
<evidence type="ECO:0000256" key="2">
    <source>
        <dbReference type="ARBA" id="ARBA00022475"/>
    </source>
</evidence>
<evidence type="ECO:0000313" key="8">
    <source>
        <dbReference type="EMBL" id="XAT64611.1"/>
    </source>
</evidence>
<evidence type="ECO:0000256" key="1">
    <source>
        <dbReference type="ARBA" id="ARBA00004651"/>
    </source>
</evidence>
<feature type="transmembrane region" description="Helical" evidence="6">
    <location>
        <begin position="191"/>
        <end position="213"/>
    </location>
</feature>
<organism evidence="8 9">
    <name type="scientific">Geoglobus acetivorans</name>
    <dbReference type="NCBI Taxonomy" id="565033"/>
    <lineage>
        <taxon>Archaea</taxon>
        <taxon>Methanobacteriati</taxon>
        <taxon>Methanobacteriota</taxon>
        <taxon>Archaeoglobi</taxon>
        <taxon>Archaeoglobales</taxon>
        <taxon>Archaeoglobaceae</taxon>
        <taxon>Geoglobus</taxon>
    </lineage>
</organism>
<feature type="transmembrane region" description="Helical" evidence="6">
    <location>
        <begin position="59"/>
        <end position="80"/>
    </location>
</feature>
<feature type="transmembrane region" description="Helical" evidence="6">
    <location>
        <begin position="34"/>
        <end position="52"/>
    </location>
</feature>
<keyword evidence="3 6" id="KW-0812">Transmembrane</keyword>
<keyword evidence="9" id="KW-1185">Reference proteome</keyword>
<keyword evidence="4 6" id="KW-1133">Transmembrane helix</keyword>
<dbReference type="PANTHER" id="PTHR42920:SF5">
    <property type="entry name" value="EAMA DOMAIN-CONTAINING PROTEIN"/>
    <property type="match status" value="1"/>
</dbReference>
<dbReference type="RefSeq" id="WP_193807980.1">
    <property type="nucleotide sequence ID" value="NZ_CP087714.1"/>
</dbReference>
<feature type="transmembrane region" description="Helical" evidence="6">
    <location>
        <begin position="139"/>
        <end position="157"/>
    </location>
</feature>
<feature type="transmembrane region" description="Helical" evidence="6">
    <location>
        <begin position="7"/>
        <end position="28"/>
    </location>
</feature>
<feature type="transmembrane region" description="Helical" evidence="6">
    <location>
        <begin position="86"/>
        <end position="105"/>
    </location>
</feature>
<evidence type="ECO:0000256" key="5">
    <source>
        <dbReference type="ARBA" id="ARBA00023136"/>
    </source>
</evidence>
<feature type="domain" description="EamA" evidence="7">
    <location>
        <begin position="7"/>
        <end position="128"/>
    </location>
</feature>
<evidence type="ECO:0000313" key="9">
    <source>
        <dbReference type="Proteomes" id="UP001492541"/>
    </source>
</evidence>
<comment type="subcellular location">
    <subcellularLocation>
        <location evidence="1">Cell membrane</location>
        <topology evidence="1">Multi-pass membrane protein</topology>
    </subcellularLocation>
</comment>
<feature type="transmembrane region" description="Helical" evidence="6">
    <location>
        <begin position="114"/>
        <end position="133"/>
    </location>
</feature>
<keyword evidence="5 6" id="KW-0472">Membrane</keyword>
<feature type="domain" description="EamA" evidence="7">
    <location>
        <begin position="135"/>
        <end position="268"/>
    </location>
</feature>
<evidence type="ECO:0000256" key="4">
    <source>
        <dbReference type="ARBA" id="ARBA00022989"/>
    </source>
</evidence>
<feature type="transmembrane region" description="Helical" evidence="6">
    <location>
        <begin position="251"/>
        <end position="269"/>
    </location>
</feature>
<gene>
    <name evidence="8" type="ORF">LPQ35_04395</name>
</gene>
<dbReference type="Pfam" id="PF00892">
    <property type="entry name" value="EamA"/>
    <property type="match status" value="2"/>
</dbReference>
<sequence length="279" mass="30295">MKRLHADLGLLAVALIWGATFPVVKIALEFMSPFAFNAVRFIFTGLLFFPFLRMDELRAGIAIGSATFLGYALQTAGLQYTTATNAGFITSVYIVITPILAFLLYRERVSLTEVAAVLLAFVGIYLLSGYAGFNYGDLLILLCAVAFALEIAMISHYAKNLNPLSLAGWQVVAVGMFSAMPAAFITDRFVLNSYVLFALLVTGLLGTFVAKILQNYMQAHTKSVDAGIILSMEGVFSYMFAAVFLGERLDMLQYAGVALLFIAILLVSLKDEVSGLIKA</sequence>
<dbReference type="PANTHER" id="PTHR42920">
    <property type="entry name" value="OS03G0707200 PROTEIN-RELATED"/>
    <property type="match status" value="1"/>
</dbReference>
<dbReference type="SUPFAM" id="SSF103481">
    <property type="entry name" value="Multidrug resistance efflux transporter EmrE"/>
    <property type="match status" value="2"/>
</dbReference>
<dbReference type="InterPro" id="IPR000620">
    <property type="entry name" value="EamA_dom"/>
</dbReference>
<reference evidence="8 9" key="1">
    <citation type="submission" date="2021-11" db="EMBL/GenBank/DDBJ databases">
        <title>Whole genome of Geoglobus acetivorans.</title>
        <authorList>
            <person name="Liu D."/>
        </authorList>
    </citation>
    <scope>NUCLEOTIDE SEQUENCE [LARGE SCALE GENOMIC DNA]</scope>
    <source>
        <strain evidence="8 9">SBH6</strain>
    </source>
</reference>
<accession>A0ABZ3H5U5</accession>
<dbReference type="GeneID" id="90448898"/>
<feature type="transmembrane region" description="Helical" evidence="6">
    <location>
        <begin position="225"/>
        <end position="245"/>
    </location>
</feature>
<feature type="transmembrane region" description="Helical" evidence="6">
    <location>
        <begin position="164"/>
        <end position="185"/>
    </location>
</feature>